<feature type="domain" description="P2X purinoreceptor 7 intracellular" evidence="2">
    <location>
        <begin position="54"/>
        <end position="210"/>
    </location>
</feature>
<reference evidence="3" key="1">
    <citation type="submission" date="2021-01" db="UniProtKB">
        <authorList>
            <consortium name="EnsemblMetazoa"/>
        </authorList>
    </citation>
    <scope>IDENTIFICATION</scope>
</reference>
<keyword evidence="4" id="KW-1185">Reference proteome</keyword>
<accession>A0A7M5X3X3</accession>
<feature type="compositionally biased region" description="Basic and acidic residues" evidence="1">
    <location>
        <begin position="42"/>
        <end position="59"/>
    </location>
</feature>
<evidence type="ECO:0000313" key="4">
    <source>
        <dbReference type="Proteomes" id="UP000594262"/>
    </source>
</evidence>
<evidence type="ECO:0000313" key="3">
    <source>
        <dbReference type="EnsemblMetazoa" id="CLYHEMP017038.1"/>
    </source>
</evidence>
<protein>
    <recommendedName>
        <fullName evidence="2">P2X purinoreceptor 7 intracellular domain-containing protein</fullName>
    </recommendedName>
</protein>
<dbReference type="Proteomes" id="UP000594262">
    <property type="component" value="Unplaced"/>
</dbReference>
<dbReference type="OrthoDB" id="5970237at2759"/>
<proteinExistence type="predicted"/>
<feature type="region of interest" description="Disordered" evidence="1">
    <location>
        <begin position="1"/>
        <end position="74"/>
    </location>
</feature>
<feature type="compositionally biased region" description="Acidic residues" evidence="1">
    <location>
        <begin position="1"/>
        <end position="11"/>
    </location>
</feature>
<feature type="compositionally biased region" description="Acidic residues" evidence="1">
    <location>
        <begin position="18"/>
        <end position="30"/>
    </location>
</feature>
<name>A0A7M5X3X3_9CNID</name>
<dbReference type="PANTHER" id="PTHR36981">
    <property type="entry name" value="ZGC:195170"/>
    <property type="match status" value="1"/>
</dbReference>
<dbReference type="EnsemblMetazoa" id="CLYHEMT017038.1">
    <property type="protein sequence ID" value="CLYHEMP017038.1"/>
    <property type="gene ID" value="CLYHEMG017038"/>
</dbReference>
<sequence>KMSDESSDTDDTLSTNTSDEESEGESDLSDDGIGGFYGDEPEYSKEEFKKILSEAKQKQESSSSSSDRSDDDLDSSRLENLHWCKCRKCVIGMDFALEECLCCQECGILAEKLQGIKCITEHKGFNDYILSPYALEITLIVKRRQKKIFKKLKKITNRQYRYAAYHQYSYWTHYYEILGRHKRVVIPSCAVKKIKDTFPEPIGGHYTGFKRALADNVIDHE</sequence>
<dbReference type="Pfam" id="PF20478">
    <property type="entry name" value="P2RX7_C"/>
    <property type="match status" value="1"/>
</dbReference>
<organism evidence="3 4">
    <name type="scientific">Clytia hemisphaerica</name>
    <dbReference type="NCBI Taxonomy" id="252671"/>
    <lineage>
        <taxon>Eukaryota</taxon>
        <taxon>Metazoa</taxon>
        <taxon>Cnidaria</taxon>
        <taxon>Hydrozoa</taxon>
        <taxon>Hydroidolina</taxon>
        <taxon>Leptothecata</taxon>
        <taxon>Obeliida</taxon>
        <taxon>Clytiidae</taxon>
        <taxon>Clytia</taxon>
    </lineage>
</organism>
<evidence type="ECO:0000256" key="1">
    <source>
        <dbReference type="SAM" id="MobiDB-lite"/>
    </source>
</evidence>
<dbReference type="InterPro" id="IPR046815">
    <property type="entry name" value="P2RX7_C"/>
</dbReference>
<dbReference type="PANTHER" id="PTHR36981:SF1">
    <property type="entry name" value="P2X PURINORECEPTOR 7 INTRACELLULAR DOMAIN-CONTAINING PROTEIN"/>
    <property type="match status" value="1"/>
</dbReference>
<evidence type="ECO:0000259" key="2">
    <source>
        <dbReference type="Pfam" id="PF20478"/>
    </source>
</evidence>
<dbReference type="AlphaFoldDB" id="A0A7M5X3X3"/>